<dbReference type="AlphaFoldDB" id="V9EY14"/>
<feature type="region of interest" description="Disordered" evidence="1">
    <location>
        <begin position="51"/>
        <end position="110"/>
    </location>
</feature>
<dbReference type="EMBL" id="ANIZ01001996">
    <property type="protein sequence ID" value="ETI43358.1"/>
    <property type="molecule type" value="Genomic_DNA"/>
</dbReference>
<dbReference type="Proteomes" id="UP000018721">
    <property type="component" value="Unassembled WGS sequence"/>
</dbReference>
<dbReference type="OrthoDB" id="126120at2759"/>
<evidence type="ECO:0000256" key="1">
    <source>
        <dbReference type="SAM" id="MobiDB-lite"/>
    </source>
</evidence>
<feature type="compositionally biased region" description="Basic and acidic residues" evidence="1">
    <location>
        <begin position="77"/>
        <end position="91"/>
    </location>
</feature>
<accession>V9EY14</accession>
<evidence type="ECO:0000313" key="2">
    <source>
        <dbReference type="EMBL" id="ETI43358.1"/>
    </source>
</evidence>
<protein>
    <submittedName>
        <fullName evidence="2">Uncharacterized protein</fullName>
    </submittedName>
</protein>
<reference evidence="2 3" key="1">
    <citation type="submission" date="2013-11" db="EMBL/GenBank/DDBJ databases">
        <title>The Genome Sequence of Phytophthora parasitica P1569.</title>
        <authorList>
            <consortium name="The Broad Institute Genomics Platform"/>
            <person name="Russ C."/>
            <person name="Tyler B."/>
            <person name="Panabieres F."/>
            <person name="Shan W."/>
            <person name="Tripathy S."/>
            <person name="Grunwald N."/>
            <person name="Machado M."/>
            <person name="Johnson C.S."/>
            <person name="Arredondo F."/>
            <person name="Hong C."/>
            <person name="Coffey M."/>
            <person name="Young S.K."/>
            <person name="Zeng Q."/>
            <person name="Gargeya S."/>
            <person name="Fitzgerald M."/>
            <person name="Abouelleil A."/>
            <person name="Alvarado L."/>
            <person name="Chapman S.B."/>
            <person name="Gainer-Dewar J."/>
            <person name="Goldberg J."/>
            <person name="Griggs A."/>
            <person name="Gujja S."/>
            <person name="Hansen M."/>
            <person name="Howarth C."/>
            <person name="Imamovic A."/>
            <person name="Ireland A."/>
            <person name="Larimer J."/>
            <person name="McCowan C."/>
            <person name="Murphy C."/>
            <person name="Pearson M."/>
            <person name="Poon T.W."/>
            <person name="Priest M."/>
            <person name="Roberts A."/>
            <person name="Saif S."/>
            <person name="Shea T."/>
            <person name="Sykes S."/>
            <person name="Wortman J."/>
            <person name="Nusbaum C."/>
            <person name="Birren B."/>
        </authorList>
    </citation>
    <scope>NUCLEOTIDE SEQUENCE [LARGE SCALE GENOMIC DNA]</scope>
    <source>
        <strain evidence="2 3">P1569</strain>
    </source>
</reference>
<name>V9EY14_PHYNI</name>
<organism evidence="2 3">
    <name type="scientific">Phytophthora nicotianae P1569</name>
    <dbReference type="NCBI Taxonomy" id="1317065"/>
    <lineage>
        <taxon>Eukaryota</taxon>
        <taxon>Sar</taxon>
        <taxon>Stramenopiles</taxon>
        <taxon>Oomycota</taxon>
        <taxon>Peronosporomycetes</taxon>
        <taxon>Peronosporales</taxon>
        <taxon>Peronosporaceae</taxon>
        <taxon>Phytophthora</taxon>
    </lineage>
</organism>
<sequence>MKQLDKICDETLMELPPMTSNEKMLDLHNKIHPYVPEEFQDDPIYAKPSELQQEDAKAAKQARREHRASMVAAAKANQDRRGRDVQDEIRPTPKTARKQSRSILQQTHFV</sequence>
<proteinExistence type="predicted"/>
<evidence type="ECO:0000313" key="3">
    <source>
        <dbReference type="Proteomes" id="UP000018721"/>
    </source>
</evidence>
<keyword evidence="3" id="KW-1185">Reference proteome</keyword>
<dbReference type="HOGENOM" id="CLU_2176034_0_0_1"/>
<comment type="caution">
    <text evidence="2">The sequence shown here is derived from an EMBL/GenBank/DDBJ whole genome shotgun (WGS) entry which is preliminary data.</text>
</comment>
<gene>
    <name evidence="2" type="ORF">F443_11665</name>
</gene>
<feature type="compositionally biased region" description="Polar residues" evidence="1">
    <location>
        <begin position="101"/>
        <end position="110"/>
    </location>
</feature>